<dbReference type="RefSeq" id="WP_068426713.1">
    <property type="nucleotide sequence ID" value="NZ_LVHI01000015.1"/>
</dbReference>
<protein>
    <submittedName>
        <fullName evidence="2">Uncharacterized protein</fullName>
    </submittedName>
</protein>
<gene>
    <name evidence="2" type="ORF">A3K89_21895</name>
</gene>
<dbReference type="AlphaFoldDB" id="A0A177YEX9"/>
<feature type="region of interest" description="Disordered" evidence="1">
    <location>
        <begin position="91"/>
        <end position="113"/>
    </location>
</feature>
<reference evidence="2 3" key="1">
    <citation type="submission" date="2016-03" db="EMBL/GenBank/DDBJ databases">
        <title>Genome sequence of Rhodococcus kyotonensis KB10.</title>
        <authorList>
            <person name="Jeong H."/>
            <person name="Hong C.E."/>
            <person name="Jo S.H."/>
            <person name="Park J.M."/>
        </authorList>
    </citation>
    <scope>NUCLEOTIDE SEQUENCE [LARGE SCALE GENOMIC DNA]</scope>
    <source>
        <strain evidence="2 3">KB10</strain>
    </source>
</reference>
<sequence>MREREPAVVAGIPETVLDELAQTLTDKIDVLLDRLTDRALATPQAGSTAWKTQWQSRDSEGGRQEHARRLYVRAVLANRAGIGLAEIPAPVPIPAPPAARRPTARARGRTRTMPAAEQLAIF</sequence>
<dbReference type="Proteomes" id="UP000077519">
    <property type="component" value="Unassembled WGS sequence"/>
</dbReference>
<keyword evidence="3" id="KW-1185">Reference proteome</keyword>
<evidence type="ECO:0000256" key="1">
    <source>
        <dbReference type="SAM" id="MobiDB-lite"/>
    </source>
</evidence>
<name>A0A177YEX9_9NOCA</name>
<dbReference type="EMBL" id="LVHI01000015">
    <property type="protein sequence ID" value="OAK53779.1"/>
    <property type="molecule type" value="Genomic_DNA"/>
</dbReference>
<evidence type="ECO:0000313" key="3">
    <source>
        <dbReference type="Proteomes" id="UP000077519"/>
    </source>
</evidence>
<accession>A0A177YEX9</accession>
<feature type="compositionally biased region" description="Polar residues" evidence="1">
    <location>
        <begin position="44"/>
        <end position="56"/>
    </location>
</feature>
<comment type="caution">
    <text evidence="2">The sequence shown here is derived from an EMBL/GenBank/DDBJ whole genome shotgun (WGS) entry which is preliminary data.</text>
</comment>
<proteinExistence type="predicted"/>
<feature type="region of interest" description="Disordered" evidence="1">
    <location>
        <begin position="42"/>
        <end position="65"/>
    </location>
</feature>
<organism evidence="2 3">
    <name type="scientific">Rhodococcoides kyotonense</name>
    <dbReference type="NCBI Taxonomy" id="398843"/>
    <lineage>
        <taxon>Bacteria</taxon>
        <taxon>Bacillati</taxon>
        <taxon>Actinomycetota</taxon>
        <taxon>Actinomycetes</taxon>
        <taxon>Mycobacteriales</taxon>
        <taxon>Nocardiaceae</taxon>
        <taxon>Rhodococcoides</taxon>
    </lineage>
</organism>
<evidence type="ECO:0000313" key="2">
    <source>
        <dbReference type="EMBL" id="OAK53779.1"/>
    </source>
</evidence>